<gene>
    <name evidence="1" type="ORF">Afil01_40940</name>
</gene>
<dbReference type="EMBL" id="BSTX01000002">
    <property type="protein sequence ID" value="GLZ79287.1"/>
    <property type="molecule type" value="Genomic_DNA"/>
</dbReference>
<dbReference type="RefSeq" id="WP_285664408.1">
    <property type="nucleotide sequence ID" value="NZ_BSTX01000002.1"/>
</dbReference>
<proteinExistence type="predicted"/>
<sequence length="121" mass="12693">MVTEADFAAFTAVSLVQGSTSNSVIFSPGGSTDRHTLGVFAEAGLEGGGYDWQGAVHALALDRDEDLPNRFRFDSEAGMFCAYGTDLAALHAVAGLVEELIADEALLRASLVKAGEKDLLD</sequence>
<evidence type="ECO:0008006" key="3">
    <source>
        <dbReference type="Google" id="ProtNLM"/>
    </source>
</evidence>
<dbReference type="InterPro" id="IPR028956">
    <property type="entry name" value="Imm51"/>
</dbReference>
<name>A0A9W6SNS2_9ACTN</name>
<comment type="caution">
    <text evidence="1">The sequence shown here is derived from an EMBL/GenBank/DDBJ whole genome shotgun (WGS) entry which is preliminary data.</text>
</comment>
<dbReference type="Pfam" id="PF15595">
    <property type="entry name" value="Imm51"/>
    <property type="match status" value="1"/>
</dbReference>
<reference evidence="1" key="1">
    <citation type="submission" date="2023-03" db="EMBL/GenBank/DDBJ databases">
        <title>Actinorhabdospora filicis NBRC 111898.</title>
        <authorList>
            <person name="Ichikawa N."/>
            <person name="Sato H."/>
            <person name="Tonouchi N."/>
        </authorList>
    </citation>
    <scope>NUCLEOTIDE SEQUENCE</scope>
    <source>
        <strain evidence="1">NBRC 111898</strain>
    </source>
</reference>
<accession>A0A9W6SNS2</accession>
<protein>
    <recommendedName>
        <fullName evidence="3">Immunity protein 51 of polymorphic toxin system</fullName>
    </recommendedName>
</protein>
<dbReference type="Proteomes" id="UP001165079">
    <property type="component" value="Unassembled WGS sequence"/>
</dbReference>
<keyword evidence="2" id="KW-1185">Reference proteome</keyword>
<dbReference type="AlphaFoldDB" id="A0A9W6SNS2"/>
<organism evidence="1 2">
    <name type="scientific">Actinorhabdospora filicis</name>
    <dbReference type="NCBI Taxonomy" id="1785913"/>
    <lineage>
        <taxon>Bacteria</taxon>
        <taxon>Bacillati</taxon>
        <taxon>Actinomycetota</taxon>
        <taxon>Actinomycetes</taxon>
        <taxon>Micromonosporales</taxon>
        <taxon>Micromonosporaceae</taxon>
        <taxon>Actinorhabdospora</taxon>
    </lineage>
</organism>
<evidence type="ECO:0000313" key="2">
    <source>
        <dbReference type="Proteomes" id="UP001165079"/>
    </source>
</evidence>
<evidence type="ECO:0000313" key="1">
    <source>
        <dbReference type="EMBL" id="GLZ79287.1"/>
    </source>
</evidence>